<dbReference type="InterPro" id="IPR024079">
    <property type="entry name" value="MetalloPept_cat_dom_sf"/>
</dbReference>
<dbReference type="InterPro" id="IPR042089">
    <property type="entry name" value="Peptidase_M13_dom_2"/>
</dbReference>
<dbReference type="GO" id="GO:0004222">
    <property type="term" value="F:metalloendopeptidase activity"/>
    <property type="evidence" value="ECO:0007669"/>
    <property type="project" value="InterPro"/>
</dbReference>
<organism evidence="3 4">
    <name type="scientific">Panagrellus redivivus</name>
    <name type="common">Microworm</name>
    <dbReference type="NCBI Taxonomy" id="6233"/>
    <lineage>
        <taxon>Eukaryota</taxon>
        <taxon>Metazoa</taxon>
        <taxon>Ecdysozoa</taxon>
        <taxon>Nematoda</taxon>
        <taxon>Chromadorea</taxon>
        <taxon>Rhabditida</taxon>
        <taxon>Tylenchina</taxon>
        <taxon>Panagrolaimomorpha</taxon>
        <taxon>Panagrolaimoidea</taxon>
        <taxon>Panagrolaimidae</taxon>
        <taxon>Panagrellus</taxon>
    </lineage>
</organism>
<dbReference type="PANTHER" id="PTHR11733">
    <property type="entry name" value="ZINC METALLOPROTEASE FAMILY M13 NEPRILYSIN-RELATED"/>
    <property type="match status" value="1"/>
</dbReference>
<dbReference type="InterPro" id="IPR018497">
    <property type="entry name" value="Peptidase_M13_C"/>
</dbReference>
<accession>A0A7E4VCH4</accession>
<keyword evidence="3" id="KW-1185">Reference proteome</keyword>
<evidence type="ECO:0000259" key="2">
    <source>
        <dbReference type="Pfam" id="PF01431"/>
    </source>
</evidence>
<reference evidence="4" key="2">
    <citation type="submission" date="2020-10" db="UniProtKB">
        <authorList>
            <consortium name="WormBaseParasite"/>
        </authorList>
    </citation>
    <scope>IDENTIFICATION</scope>
</reference>
<dbReference type="Gene3D" id="3.40.390.10">
    <property type="entry name" value="Collagenase (Catalytic Domain)"/>
    <property type="match status" value="2"/>
</dbReference>
<keyword evidence="1" id="KW-0732">Signal</keyword>
<dbReference type="PROSITE" id="PS51885">
    <property type="entry name" value="NEPRILYSIN"/>
    <property type="match status" value="1"/>
</dbReference>
<dbReference type="GO" id="GO:0016485">
    <property type="term" value="P:protein processing"/>
    <property type="evidence" value="ECO:0007669"/>
    <property type="project" value="TreeGrafter"/>
</dbReference>
<reference evidence="3" key="1">
    <citation type="journal article" date="2013" name="Genetics">
        <title>The draft genome and transcriptome of Panagrellus redivivus are shaped by the harsh demands of a free-living lifestyle.</title>
        <authorList>
            <person name="Srinivasan J."/>
            <person name="Dillman A.R."/>
            <person name="Macchietto M.G."/>
            <person name="Heikkinen L."/>
            <person name="Lakso M."/>
            <person name="Fracchia K.M."/>
            <person name="Antoshechkin I."/>
            <person name="Mortazavi A."/>
            <person name="Wong G."/>
            <person name="Sternberg P.W."/>
        </authorList>
    </citation>
    <scope>NUCLEOTIDE SEQUENCE [LARGE SCALE GENOMIC DNA]</scope>
    <source>
        <strain evidence="3">MT8872</strain>
    </source>
</reference>
<dbReference type="InterPro" id="IPR000718">
    <property type="entry name" value="Peptidase_M13"/>
</dbReference>
<dbReference type="Pfam" id="PF01431">
    <property type="entry name" value="Peptidase_M13"/>
    <property type="match status" value="1"/>
</dbReference>
<name>A0A7E4VCH4_PANRE</name>
<dbReference type="AlphaFoldDB" id="A0A7E4VCH4"/>
<feature type="domain" description="Peptidase M13 C-terminal" evidence="2">
    <location>
        <begin position="439"/>
        <end position="529"/>
    </location>
</feature>
<evidence type="ECO:0000256" key="1">
    <source>
        <dbReference type="SAM" id="SignalP"/>
    </source>
</evidence>
<evidence type="ECO:0000313" key="3">
    <source>
        <dbReference type="Proteomes" id="UP000492821"/>
    </source>
</evidence>
<dbReference type="SUPFAM" id="SSF55486">
    <property type="entry name" value="Metalloproteases ('zincins'), catalytic domain"/>
    <property type="match status" value="1"/>
</dbReference>
<dbReference type="GO" id="GO:0005886">
    <property type="term" value="C:plasma membrane"/>
    <property type="evidence" value="ECO:0007669"/>
    <property type="project" value="TreeGrafter"/>
</dbReference>
<evidence type="ECO:0000313" key="4">
    <source>
        <dbReference type="WBParaSite" id="Pan_g19378.t1"/>
    </source>
</evidence>
<dbReference type="Gene3D" id="1.10.1380.10">
    <property type="entry name" value="Neutral endopeptidase , domain2"/>
    <property type="match status" value="1"/>
</dbReference>
<feature type="signal peptide" evidence="1">
    <location>
        <begin position="1"/>
        <end position="24"/>
    </location>
</feature>
<sequence>MIYYLLCCFCIFVLGYLHWTTVESFDLAEETVLYINNLDRTINTSINPCDDFQAYVCSGGQNEHFNLSTVHDKRIRKFITGARPVTDGTAVKKLYDFYELCTTNRETNMLEKSYEKLDRFLEDIEFDQTKQITPQIFAEVIAYLAANHNIKLFMDIKFEQSPMRSRSDESENILNVKWPYVWEKNYIYEKVPAELLALSNDVIYALYVNIDGLQSFETTVKEAMIQFPGIDWVLLLNNNGNYDGVNCYKLVEDTFTAVFTHLSFKEAHQTSANGGNKKRSKAFTTLRILTKFRDMAEKRIKNNTEVISYLNEKIKIVELAVEIQKTFAAETWFDKLYENFVIKKDETSDSLYFKAQQFMAKNSIEENIYDIYQNKMVLLRYFTTLHYAADLVNPYLTPDDIPAITYGALGAMIGDQIIHNNDNFLNNYNEREFEVYWMQTAYDAFISDPISRDSVIPETLKLSNLTNKQLFFLSFGKHWCRSNNSQMLFKCESVTTLYEHVHMLKRLQNFAPFREAFICAATTKHVTEKLTTIEIPNLTLSTTTLTTKTPKSIVTKPVHLAPTSTSTTVSSGKAPIIVDNDLKHASEQRSHDLFTSNVESKVASKPNTDAKTIAETTTTSYRNVSNEALTSVTTDKPTSDASTAFIGNMVSLLILLSFTV</sequence>
<dbReference type="WBParaSite" id="Pan_g19378.t1">
    <property type="protein sequence ID" value="Pan_g19378.t1"/>
    <property type="gene ID" value="Pan_g19378"/>
</dbReference>
<protein>
    <submittedName>
        <fullName evidence="4">Peptidase_M13 domain-containing protein</fullName>
    </submittedName>
</protein>
<dbReference type="Proteomes" id="UP000492821">
    <property type="component" value="Unassembled WGS sequence"/>
</dbReference>
<proteinExistence type="predicted"/>
<dbReference type="PANTHER" id="PTHR11733:SF133">
    <property type="entry name" value="PHOSPHATE-REGULATING NEUTRAL ENDOPEPTIDASE PHEX"/>
    <property type="match status" value="1"/>
</dbReference>
<feature type="chain" id="PRO_5028896823" evidence="1">
    <location>
        <begin position="25"/>
        <end position="660"/>
    </location>
</feature>